<name>A0A549ST40_METSR</name>
<feature type="transmembrane region" description="Helical" evidence="1">
    <location>
        <begin position="78"/>
        <end position="98"/>
    </location>
</feature>
<feature type="transmembrane region" description="Helical" evidence="1">
    <location>
        <begin position="202"/>
        <end position="222"/>
    </location>
</feature>
<reference evidence="3 4" key="1">
    <citation type="submission" date="2019-07" db="EMBL/GenBank/DDBJ databases">
        <title>Ln-dependent methylotrophs.</title>
        <authorList>
            <person name="Tani A."/>
        </authorList>
    </citation>
    <scope>NUCLEOTIDE SEQUENCE [LARGE SCALE GENOMIC DNA]</scope>
    <source>
        <strain evidence="3 4">SM89A</strain>
    </source>
</reference>
<dbReference type="InterPro" id="IPR002656">
    <property type="entry name" value="Acyl_transf_3_dom"/>
</dbReference>
<dbReference type="Pfam" id="PF01757">
    <property type="entry name" value="Acyl_transf_3"/>
    <property type="match status" value="1"/>
</dbReference>
<dbReference type="GO" id="GO:0000271">
    <property type="term" value="P:polysaccharide biosynthetic process"/>
    <property type="evidence" value="ECO:0007669"/>
    <property type="project" value="TreeGrafter"/>
</dbReference>
<keyword evidence="1" id="KW-0812">Transmembrane</keyword>
<accession>A0A549ST40</accession>
<evidence type="ECO:0000256" key="1">
    <source>
        <dbReference type="SAM" id="Phobius"/>
    </source>
</evidence>
<organism evidence="3 4">
    <name type="scientific">Methylosinus sporium</name>
    <dbReference type="NCBI Taxonomy" id="428"/>
    <lineage>
        <taxon>Bacteria</taxon>
        <taxon>Pseudomonadati</taxon>
        <taxon>Pseudomonadota</taxon>
        <taxon>Alphaproteobacteria</taxon>
        <taxon>Hyphomicrobiales</taxon>
        <taxon>Methylocystaceae</taxon>
        <taxon>Methylosinus</taxon>
    </lineage>
</organism>
<dbReference type="EMBL" id="VJMF01000044">
    <property type="protein sequence ID" value="TRL32790.1"/>
    <property type="molecule type" value="Genomic_DNA"/>
</dbReference>
<keyword evidence="3" id="KW-0808">Transferase</keyword>
<feature type="transmembrane region" description="Helical" evidence="1">
    <location>
        <begin position="234"/>
        <end position="252"/>
    </location>
</feature>
<feature type="transmembrane region" description="Helical" evidence="1">
    <location>
        <begin position="40"/>
        <end position="57"/>
    </location>
</feature>
<dbReference type="GO" id="GO:0016020">
    <property type="term" value="C:membrane"/>
    <property type="evidence" value="ECO:0007669"/>
    <property type="project" value="TreeGrafter"/>
</dbReference>
<keyword evidence="1" id="KW-0472">Membrane</keyword>
<dbReference type="Proteomes" id="UP000316781">
    <property type="component" value="Unassembled WGS sequence"/>
</dbReference>
<feature type="domain" description="Acyltransferase 3" evidence="2">
    <location>
        <begin position="6"/>
        <end position="309"/>
    </location>
</feature>
<dbReference type="AlphaFoldDB" id="A0A549ST40"/>
<evidence type="ECO:0000313" key="3">
    <source>
        <dbReference type="EMBL" id="TRL32790.1"/>
    </source>
</evidence>
<dbReference type="PANTHER" id="PTHR23028:SF131">
    <property type="entry name" value="BLR2367 PROTEIN"/>
    <property type="match status" value="1"/>
</dbReference>
<dbReference type="PANTHER" id="PTHR23028">
    <property type="entry name" value="ACETYLTRANSFERASE"/>
    <property type="match status" value="1"/>
</dbReference>
<feature type="transmembrane region" description="Helical" evidence="1">
    <location>
        <begin position="178"/>
        <end position="196"/>
    </location>
</feature>
<proteinExistence type="predicted"/>
<dbReference type="InterPro" id="IPR050879">
    <property type="entry name" value="Acyltransferase_3"/>
</dbReference>
<evidence type="ECO:0000259" key="2">
    <source>
        <dbReference type="Pfam" id="PF01757"/>
    </source>
</evidence>
<feature type="transmembrane region" description="Helical" evidence="1">
    <location>
        <begin position="345"/>
        <end position="365"/>
    </location>
</feature>
<keyword evidence="1" id="KW-1133">Transmembrane helix</keyword>
<evidence type="ECO:0000313" key="4">
    <source>
        <dbReference type="Proteomes" id="UP000316781"/>
    </source>
</evidence>
<dbReference type="RefSeq" id="WP_142863159.1">
    <property type="nucleotide sequence ID" value="NZ_VJMF01000044.1"/>
</dbReference>
<protein>
    <submittedName>
        <fullName evidence="3">Acyltransferase</fullName>
    </submittedName>
</protein>
<dbReference type="GO" id="GO:0016747">
    <property type="term" value="F:acyltransferase activity, transferring groups other than amino-acyl groups"/>
    <property type="evidence" value="ECO:0007669"/>
    <property type="project" value="InterPro"/>
</dbReference>
<sequence length="387" mass="42270">MRFRVLDGWRGVCALCVALFHLDILSPVYSAGFVRNSWLFVDFFFVLSGFVITHGYAERLATGRVFADFALRRFWRVWPLHIVVLIAFLAVEGARSLIQAQGLVTFADPPFSGATAATRLPSNILLLQALGINDRLTWNGPSWSISSEFWTYLIFAGTLSLSGLAARRFAIFSEMRTTAFVLAALLAASYAALVSLSRDIDVSFNLGLLRCLSGFLAGYFTYRAWCATTPKFGSSAELSVLAVVIVFVATAGHGAASFAAPLVFSVAVYVFASEQGLISAWMSRPLFDWLGRSSYSIYLWHAFIIANLIDRPVQFIAKATHRDLTTFVAGFDGSPLKVITLGGDVASLAVTIAYLATVLAVAGLSRRWIEAPSAKLSGMLFRRRLAP</sequence>
<keyword evidence="3" id="KW-0012">Acyltransferase</keyword>
<comment type="caution">
    <text evidence="3">The sequence shown here is derived from an EMBL/GenBank/DDBJ whole genome shotgun (WGS) entry which is preliminary data.</text>
</comment>
<feature type="transmembrane region" description="Helical" evidence="1">
    <location>
        <begin position="149"/>
        <end position="166"/>
    </location>
</feature>
<gene>
    <name evidence="3" type="ORF">FM996_11680</name>
</gene>